<evidence type="ECO:0000256" key="4">
    <source>
        <dbReference type="SAM" id="Phobius"/>
    </source>
</evidence>
<sequence length="89" mass="9969">MWSVMVGGAVVAFGLFYTLLQLNNLRSRSSNSNETQPKLCEVCELPQMGDATGWSELNCGHCYHQHCLNLFATQKCISCEHQMTNLKNS</sequence>
<protein>
    <recommendedName>
        <fullName evidence="5">RING-type domain-containing protein</fullName>
    </recommendedName>
</protein>
<organism evidence="6 7">
    <name type="scientific">Anopheles christyi</name>
    <dbReference type="NCBI Taxonomy" id="43041"/>
    <lineage>
        <taxon>Eukaryota</taxon>
        <taxon>Metazoa</taxon>
        <taxon>Ecdysozoa</taxon>
        <taxon>Arthropoda</taxon>
        <taxon>Hexapoda</taxon>
        <taxon>Insecta</taxon>
        <taxon>Pterygota</taxon>
        <taxon>Neoptera</taxon>
        <taxon>Endopterygota</taxon>
        <taxon>Diptera</taxon>
        <taxon>Nematocera</taxon>
        <taxon>Culicoidea</taxon>
        <taxon>Culicidae</taxon>
        <taxon>Anophelinae</taxon>
        <taxon>Anopheles</taxon>
    </lineage>
</organism>
<dbReference type="InterPro" id="IPR013083">
    <property type="entry name" value="Znf_RING/FYVE/PHD"/>
</dbReference>
<evidence type="ECO:0000256" key="3">
    <source>
        <dbReference type="PROSITE-ProRule" id="PRU00175"/>
    </source>
</evidence>
<dbReference type="EnsemblMetazoa" id="ACHR001470-RA">
    <property type="protein sequence ID" value="ACHR001470-PA"/>
    <property type="gene ID" value="ACHR001470"/>
</dbReference>
<keyword evidence="1 3" id="KW-0479">Metal-binding</keyword>
<evidence type="ECO:0000313" key="7">
    <source>
        <dbReference type="Proteomes" id="UP000075881"/>
    </source>
</evidence>
<feature type="transmembrane region" description="Helical" evidence="4">
    <location>
        <begin position="6"/>
        <end position="22"/>
    </location>
</feature>
<dbReference type="PROSITE" id="PS50089">
    <property type="entry name" value="ZF_RING_2"/>
    <property type="match status" value="1"/>
</dbReference>
<evidence type="ECO:0000256" key="2">
    <source>
        <dbReference type="ARBA" id="ARBA00022833"/>
    </source>
</evidence>
<proteinExistence type="predicted"/>
<dbReference type="Gene3D" id="3.30.40.10">
    <property type="entry name" value="Zinc/RING finger domain, C3HC4 (zinc finger)"/>
    <property type="match status" value="1"/>
</dbReference>
<accession>A0A182JSI8</accession>
<reference evidence="7" key="1">
    <citation type="submission" date="2013-03" db="EMBL/GenBank/DDBJ databases">
        <title>The Genome Sequence of Anopheles christyi ACHKN1017.</title>
        <authorList>
            <consortium name="The Broad Institute Genomics Platform"/>
            <person name="Neafsey D.E."/>
            <person name="Besansky N."/>
            <person name="Walker B."/>
            <person name="Young S.K."/>
            <person name="Zeng Q."/>
            <person name="Gargeya S."/>
            <person name="Fitzgerald M."/>
            <person name="Haas B."/>
            <person name="Abouelleil A."/>
            <person name="Allen A.W."/>
            <person name="Alvarado L."/>
            <person name="Arachchi H.M."/>
            <person name="Berlin A.M."/>
            <person name="Chapman S.B."/>
            <person name="Gainer-Dewar J."/>
            <person name="Goldberg J."/>
            <person name="Griggs A."/>
            <person name="Gujja S."/>
            <person name="Hansen M."/>
            <person name="Howarth C."/>
            <person name="Imamovic A."/>
            <person name="Ireland A."/>
            <person name="Larimer J."/>
            <person name="McCowan C."/>
            <person name="Murphy C."/>
            <person name="Pearson M."/>
            <person name="Poon T.W."/>
            <person name="Priest M."/>
            <person name="Roberts A."/>
            <person name="Saif S."/>
            <person name="Shea T."/>
            <person name="Sisk P."/>
            <person name="Sykes S."/>
            <person name="Wortman J."/>
            <person name="Nusbaum C."/>
            <person name="Birren B."/>
        </authorList>
    </citation>
    <scope>NUCLEOTIDE SEQUENCE [LARGE SCALE GENOMIC DNA]</scope>
    <source>
        <strain evidence="7">ACHKN1017</strain>
    </source>
</reference>
<keyword evidence="4" id="KW-0472">Membrane</keyword>
<evidence type="ECO:0000259" key="5">
    <source>
        <dbReference type="PROSITE" id="PS50089"/>
    </source>
</evidence>
<dbReference type="GO" id="GO:0008270">
    <property type="term" value="F:zinc ion binding"/>
    <property type="evidence" value="ECO:0007669"/>
    <property type="project" value="UniProtKB-KW"/>
</dbReference>
<dbReference type="SUPFAM" id="SSF57850">
    <property type="entry name" value="RING/U-box"/>
    <property type="match status" value="1"/>
</dbReference>
<dbReference type="VEuPathDB" id="VectorBase:ACHR001470"/>
<feature type="domain" description="RING-type" evidence="5">
    <location>
        <begin position="40"/>
        <end position="80"/>
    </location>
</feature>
<reference evidence="6" key="2">
    <citation type="submission" date="2020-05" db="UniProtKB">
        <authorList>
            <consortium name="EnsemblMetazoa"/>
        </authorList>
    </citation>
    <scope>IDENTIFICATION</scope>
    <source>
        <strain evidence="6">ACHKN1017</strain>
    </source>
</reference>
<dbReference type="InterPro" id="IPR001841">
    <property type="entry name" value="Znf_RING"/>
</dbReference>
<evidence type="ECO:0000313" key="6">
    <source>
        <dbReference type="EnsemblMetazoa" id="ACHR001470-PA"/>
    </source>
</evidence>
<dbReference type="AlphaFoldDB" id="A0A182JSI8"/>
<keyword evidence="7" id="KW-1185">Reference proteome</keyword>
<keyword evidence="4" id="KW-0812">Transmembrane</keyword>
<keyword evidence="4" id="KW-1133">Transmembrane helix</keyword>
<evidence type="ECO:0000256" key="1">
    <source>
        <dbReference type="ARBA" id="ARBA00022771"/>
    </source>
</evidence>
<keyword evidence="2" id="KW-0862">Zinc</keyword>
<dbReference type="Proteomes" id="UP000075881">
    <property type="component" value="Unassembled WGS sequence"/>
</dbReference>
<name>A0A182JSI8_9DIPT</name>
<keyword evidence="1 3" id="KW-0863">Zinc-finger</keyword>